<dbReference type="Proteomes" id="UP001595945">
    <property type="component" value="Unassembled WGS sequence"/>
</dbReference>
<sequence length="62" mass="6724">MTYRSESRGILYTAPPSADDNDATDETAQAEDPTEEEREMPELEGTSATTDANWTGTVPADD</sequence>
<evidence type="ECO:0000313" key="3">
    <source>
        <dbReference type="Proteomes" id="UP001595945"/>
    </source>
</evidence>
<gene>
    <name evidence="2" type="ORF">ACFO9K_09890</name>
</gene>
<proteinExistence type="predicted"/>
<organism evidence="2 3">
    <name type="scientific">Halorussus aquaticus</name>
    <dbReference type="NCBI Taxonomy" id="2953748"/>
    <lineage>
        <taxon>Archaea</taxon>
        <taxon>Methanobacteriati</taxon>
        <taxon>Methanobacteriota</taxon>
        <taxon>Stenosarchaea group</taxon>
        <taxon>Halobacteria</taxon>
        <taxon>Halobacteriales</taxon>
        <taxon>Haladaptataceae</taxon>
        <taxon>Halorussus</taxon>
    </lineage>
</organism>
<keyword evidence="3" id="KW-1185">Reference proteome</keyword>
<feature type="compositionally biased region" description="Acidic residues" evidence="1">
    <location>
        <begin position="19"/>
        <end position="39"/>
    </location>
</feature>
<name>A0ABD5Q294_9EURY</name>
<accession>A0ABD5Q294</accession>
<dbReference type="RefSeq" id="WP_254269689.1">
    <property type="nucleotide sequence ID" value="NZ_CP100400.1"/>
</dbReference>
<reference evidence="2 3" key="1">
    <citation type="journal article" date="2019" name="Int. J. Syst. Evol. Microbiol.">
        <title>The Global Catalogue of Microorganisms (GCM) 10K type strain sequencing project: providing services to taxonomists for standard genome sequencing and annotation.</title>
        <authorList>
            <consortium name="The Broad Institute Genomics Platform"/>
            <consortium name="The Broad Institute Genome Sequencing Center for Infectious Disease"/>
            <person name="Wu L."/>
            <person name="Ma J."/>
        </authorList>
    </citation>
    <scope>NUCLEOTIDE SEQUENCE [LARGE SCALE GENOMIC DNA]</scope>
    <source>
        <strain evidence="2 3">XZYJ18</strain>
    </source>
</reference>
<dbReference type="GeneID" id="73044737"/>
<evidence type="ECO:0000313" key="2">
    <source>
        <dbReference type="EMBL" id="MFC4824577.1"/>
    </source>
</evidence>
<dbReference type="AlphaFoldDB" id="A0ABD5Q294"/>
<evidence type="ECO:0000256" key="1">
    <source>
        <dbReference type="SAM" id="MobiDB-lite"/>
    </source>
</evidence>
<protein>
    <submittedName>
        <fullName evidence="2">Uncharacterized protein</fullName>
    </submittedName>
</protein>
<feature type="region of interest" description="Disordered" evidence="1">
    <location>
        <begin position="1"/>
        <end position="62"/>
    </location>
</feature>
<comment type="caution">
    <text evidence="2">The sequence shown here is derived from an EMBL/GenBank/DDBJ whole genome shotgun (WGS) entry which is preliminary data.</text>
</comment>
<dbReference type="EMBL" id="JBHSHT010000001">
    <property type="protein sequence ID" value="MFC4824577.1"/>
    <property type="molecule type" value="Genomic_DNA"/>
</dbReference>
<feature type="compositionally biased region" description="Polar residues" evidence="1">
    <location>
        <begin position="46"/>
        <end position="56"/>
    </location>
</feature>